<dbReference type="CDD" id="cd07398">
    <property type="entry name" value="MPP_YbbF-LpxH"/>
    <property type="match status" value="1"/>
</dbReference>
<dbReference type="Pfam" id="PF00149">
    <property type="entry name" value="Metallophos"/>
    <property type="match status" value="1"/>
</dbReference>
<keyword evidence="13" id="KW-1185">Reference proteome</keyword>
<dbReference type="NCBIfam" id="TIGR01854">
    <property type="entry name" value="lipid_A_lpxH"/>
    <property type="match status" value="1"/>
</dbReference>
<dbReference type="GO" id="GO:0009245">
    <property type="term" value="P:lipid A biosynthetic process"/>
    <property type="evidence" value="ECO:0007669"/>
    <property type="project" value="UniProtKB-UniRule"/>
</dbReference>
<dbReference type="EC" id="3.6.1.54" evidence="10"/>
<evidence type="ECO:0000259" key="11">
    <source>
        <dbReference type="Pfam" id="PF00149"/>
    </source>
</evidence>
<dbReference type="HAMAP" id="MF_00575">
    <property type="entry name" value="LpxH"/>
    <property type="match status" value="1"/>
</dbReference>
<feature type="binding site" evidence="10">
    <location>
        <position position="174"/>
    </location>
    <ligand>
        <name>substrate</name>
    </ligand>
</feature>
<dbReference type="Gene3D" id="3.60.21.10">
    <property type="match status" value="1"/>
</dbReference>
<dbReference type="GO" id="GO:0019897">
    <property type="term" value="C:extrinsic component of plasma membrane"/>
    <property type="evidence" value="ECO:0007669"/>
    <property type="project" value="UniProtKB-UniRule"/>
</dbReference>
<dbReference type="GO" id="GO:0008758">
    <property type="term" value="F:UDP-2,3-diacylglucosamine hydrolase activity"/>
    <property type="evidence" value="ECO:0007669"/>
    <property type="project" value="UniProtKB-UniRule"/>
</dbReference>
<keyword evidence="7 10" id="KW-0443">Lipid metabolism</keyword>
<dbReference type="GO" id="GO:0005737">
    <property type="term" value="C:cytoplasm"/>
    <property type="evidence" value="ECO:0007669"/>
    <property type="project" value="InterPro"/>
</dbReference>
<dbReference type="UniPathway" id="UPA00359">
    <property type="reaction ID" value="UER00480"/>
</dbReference>
<evidence type="ECO:0000256" key="9">
    <source>
        <dbReference type="ARBA" id="ARBA00023211"/>
    </source>
</evidence>
<feature type="binding site" evidence="10">
    <location>
        <begin position="93"/>
        <end position="94"/>
    </location>
    <ligand>
        <name>substrate</name>
    </ligand>
</feature>
<feature type="binding site" evidence="10">
    <location>
        <position position="212"/>
    </location>
    <ligand>
        <name>Mn(2+)</name>
        <dbReference type="ChEBI" id="CHEBI:29035"/>
        <label>1</label>
    </ligand>
</feature>
<comment type="catalytic activity">
    <reaction evidence="10">
        <text>UDP-2-N,3-O-bis[(3R)-3-hydroxytetradecanoyl]-alpha-D-glucosamine + H2O = 2-N,3-O-bis[(3R)-3-hydroxytetradecanoyl]-alpha-D-glucosaminyl 1-phosphate + UMP + 2 H(+)</text>
        <dbReference type="Rhea" id="RHEA:25213"/>
        <dbReference type="ChEBI" id="CHEBI:15377"/>
        <dbReference type="ChEBI" id="CHEBI:15378"/>
        <dbReference type="ChEBI" id="CHEBI:57865"/>
        <dbReference type="ChEBI" id="CHEBI:57957"/>
        <dbReference type="ChEBI" id="CHEBI:78847"/>
        <dbReference type="EC" id="3.6.1.54"/>
    </reaction>
</comment>
<dbReference type="PANTHER" id="PTHR34990:SF1">
    <property type="entry name" value="UDP-2,3-DIACYLGLUCOSAMINE HYDROLASE"/>
    <property type="match status" value="1"/>
</dbReference>
<dbReference type="NCBIfam" id="NF003743">
    <property type="entry name" value="PRK05340.1"/>
    <property type="match status" value="1"/>
</dbReference>
<keyword evidence="3 10" id="KW-0997">Cell inner membrane</keyword>
<organism evidence="12 13">
    <name type="scientific">Tibeticola sediminis</name>
    <dbReference type="NCBI Taxonomy" id="1917811"/>
    <lineage>
        <taxon>Bacteria</taxon>
        <taxon>Pseudomonadati</taxon>
        <taxon>Pseudomonadota</taxon>
        <taxon>Betaproteobacteria</taxon>
        <taxon>Burkholderiales</taxon>
        <taxon>Comamonadaceae</taxon>
        <taxon>Tibeticola</taxon>
    </lineage>
</organism>
<keyword evidence="8 10" id="KW-0472">Membrane</keyword>
<keyword evidence="5 10" id="KW-0479">Metal-binding</keyword>
<comment type="pathway">
    <text evidence="10">Glycolipid biosynthesis; lipid IV(A) biosynthesis; lipid IV(A) from (3R)-3-hydroxytetradecanoyl-[acyl-carrier-protein] and UDP-N-acetyl-alpha-D-glucosamine: step 4/6.</text>
</comment>
<evidence type="ECO:0000256" key="3">
    <source>
        <dbReference type="ARBA" id="ARBA00022519"/>
    </source>
</evidence>
<dbReference type="RefSeq" id="WP_124219811.1">
    <property type="nucleotide sequence ID" value="NZ_RKQL01000001.1"/>
</dbReference>
<feature type="binding site" evidence="10">
    <location>
        <position position="54"/>
    </location>
    <ligand>
        <name>Mn(2+)</name>
        <dbReference type="ChEBI" id="CHEBI:29035"/>
        <label>1</label>
    </ligand>
</feature>
<keyword evidence="4 10" id="KW-0441">Lipid A biosynthesis</keyword>
<dbReference type="EMBL" id="RKQL01000001">
    <property type="protein sequence ID" value="RPE72669.1"/>
    <property type="molecule type" value="Genomic_DNA"/>
</dbReference>
<comment type="subcellular location">
    <subcellularLocation>
        <location evidence="10">Cell inner membrane</location>
        <topology evidence="10">Peripheral membrane protein</topology>
        <orientation evidence="10">Cytoplasmic side</orientation>
    </subcellularLocation>
</comment>
<dbReference type="InterPro" id="IPR010138">
    <property type="entry name" value="UDP-diacylglucosamine_Hdrlase"/>
</dbReference>
<evidence type="ECO:0000256" key="8">
    <source>
        <dbReference type="ARBA" id="ARBA00023136"/>
    </source>
</evidence>
<evidence type="ECO:0000256" key="6">
    <source>
        <dbReference type="ARBA" id="ARBA00022801"/>
    </source>
</evidence>
<dbReference type="Proteomes" id="UP000272193">
    <property type="component" value="Unassembled WGS sequence"/>
</dbReference>
<dbReference type="SUPFAM" id="SSF56300">
    <property type="entry name" value="Metallo-dependent phosphatases"/>
    <property type="match status" value="1"/>
</dbReference>
<evidence type="ECO:0000313" key="12">
    <source>
        <dbReference type="EMBL" id="RPE72669.1"/>
    </source>
</evidence>
<comment type="cofactor">
    <cofactor evidence="10">
        <name>Mn(2+)</name>
        <dbReference type="ChEBI" id="CHEBI:29035"/>
    </cofactor>
    <text evidence="10">Binds 2 Mn(2+) ions per subunit in a binuclear metal center.</text>
</comment>
<sequence>MQAPAMADLDARADWRAVDFIADLHLEAAAARTFTVWRDYLHRTTADAVFILGDLFEVWVGDDLAESDAFARDCAEVLSEATAHRPVYFMPGNRDFLVGPAWFARTGVRPLADPTVLHFGGRRWLLSHGDALCTGDTAYQAFRAEVRAHPWQQAFLAQPIDARLALARALRAQSAERQRALAADALAEVDAQAACAWLEAADAPVLIHGHTHRPAVHTLPCRTSSASRIVLSDWDFDAEPARGSVLRVERSGQWQRIALPL</sequence>
<evidence type="ECO:0000256" key="4">
    <source>
        <dbReference type="ARBA" id="ARBA00022556"/>
    </source>
</evidence>
<keyword evidence="2 10" id="KW-0444">Lipid biosynthesis</keyword>
<feature type="binding site" evidence="10">
    <location>
        <position position="23"/>
    </location>
    <ligand>
        <name>Mn(2+)</name>
        <dbReference type="ChEBI" id="CHEBI:29035"/>
        <label>1</label>
    </ligand>
</feature>
<feature type="binding site" evidence="10">
    <location>
        <position position="178"/>
    </location>
    <ligand>
        <name>substrate</name>
    </ligand>
</feature>
<feature type="binding site" evidence="10">
    <location>
        <position position="136"/>
    </location>
    <ligand>
        <name>substrate</name>
    </ligand>
</feature>
<feature type="binding site" evidence="10">
    <location>
        <position position="128"/>
    </location>
    <ligand>
        <name>Mn(2+)</name>
        <dbReference type="ChEBI" id="CHEBI:29035"/>
        <label>2</label>
    </ligand>
</feature>
<comment type="caution">
    <text evidence="12">The sequence shown here is derived from an EMBL/GenBank/DDBJ whole genome shotgun (WGS) entry which is preliminary data.</text>
</comment>
<dbReference type="OrthoDB" id="9783283at2"/>
<dbReference type="InterPro" id="IPR004843">
    <property type="entry name" value="Calcineurin-like_PHP"/>
</dbReference>
<reference evidence="12 13" key="1">
    <citation type="submission" date="2018-11" db="EMBL/GenBank/DDBJ databases">
        <title>Genomic Encyclopedia of Type Strains, Phase IV (KMG-IV): sequencing the most valuable type-strain genomes for metagenomic binning, comparative biology and taxonomic classification.</title>
        <authorList>
            <person name="Goeker M."/>
        </authorList>
    </citation>
    <scope>NUCLEOTIDE SEQUENCE [LARGE SCALE GENOMIC DNA]</scope>
    <source>
        <strain evidence="12 13">DSM 101684</strain>
    </source>
</reference>
<feature type="binding site" evidence="10">
    <location>
        <position position="210"/>
    </location>
    <ligand>
        <name>Mn(2+)</name>
        <dbReference type="ChEBI" id="CHEBI:29035"/>
        <label>2</label>
    </ligand>
</feature>
<dbReference type="GO" id="GO:0030145">
    <property type="term" value="F:manganese ion binding"/>
    <property type="evidence" value="ECO:0007669"/>
    <property type="project" value="UniProtKB-UniRule"/>
</dbReference>
<comment type="caution">
    <text evidence="10">Lacks conserved residue(s) required for the propagation of feature annotation.</text>
</comment>
<dbReference type="InterPro" id="IPR029052">
    <property type="entry name" value="Metallo-depent_PP-like"/>
</dbReference>
<feature type="domain" description="Calcineurin-like phosphoesterase" evidence="11">
    <location>
        <begin position="19"/>
        <end position="214"/>
    </location>
</feature>
<evidence type="ECO:0000256" key="10">
    <source>
        <dbReference type="HAMAP-Rule" id="MF_00575"/>
    </source>
</evidence>
<dbReference type="AlphaFoldDB" id="A0A3N4UYN2"/>
<dbReference type="PANTHER" id="PTHR34990">
    <property type="entry name" value="UDP-2,3-DIACYLGLUCOSAMINE HYDROLASE-RELATED"/>
    <property type="match status" value="1"/>
</dbReference>
<feature type="binding site" evidence="10">
    <location>
        <position position="210"/>
    </location>
    <ligand>
        <name>substrate</name>
    </ligand>
</feature>
<dbReference type="InterPro" id="IPR043461">
    <property type="entry name" value="LpxH-like"/>
</dbReference>
<protein>
    <recommendedName>
        <fullName evidence="10">UDP-2,3-diacylglucosamine hydrolase</fullName>
        <ecNumber evidence="10">3.6.1.54</ecNumber>
    </recommendedName>
    <alternativeName>
        <fullName evidence="10">UDP-2,3-diacylglucosamine diphosphatase</fullName>
    </alternativeName>
</protein>
<accession>A0A3N4UYN2</accession>
<comment type="function">
    <text evidence="10">Hydrolyzes the pyrophosphate bond of UDP-2,3-diacylglucosamine to yield 2,3-diacylglucosamine 1-phosphate (lipid X) and UMP by catalyzing the attack of water at the alpha-P atom. Involved in the biosynthesis of lipid A, a phosphorylated glycolipid that anchors the lipopolysaccharide to the outer membrane of the cell.</text>
</comment>
<keyword evidence="9 10" id="KW-0464">Manganese</keyword>
<feature type="binding site" evidence="10">
    <location>
        <position position="93"/>
    </location>
    <ligand>
        <name>Mn(2+)</name>
        <dbReference type="ChEBI" id="CHEBI:29035"/>
        <label>2</label>
    </ligand>
</feature>
<evidence type="ECO:0000256" key="5">
    <source>
        <dbReference type="ARBA" id="ARBA00022723"/>
    </source>
</evidence>
<keyword evidence="1 10" id="KW-1003">Cell membrane</keyword>
<feature type="binding site" evidence="10">
    <location>
        <position position="25"/>
    </location>
    <ligand>
        <name>Mn(2+)</name>
        <dbReference type="ChEBI" id="CHEBI:29035"/>
        <label>1</label>
    </ligand>
</feature>
<gene>
    <name evidence="10" type="primary">lpxH</name>
    <name evidence="12" type="ORF">EDC62_0371</name>
</gene>
<feature type="binding site" evidence="10">
    <location>
        <position position="54"/>
    </location>
    <ligand>
        <name>Mn(2+)</name>
        <dbReference type="ChEBI" id="CHEBI:29035"/>
        <label>2</label>
    </ligand>
</feature>
<evidence type="ECO:0000256" key="1">
    <source>
        <dbReference type="ARBA" id="ARBA00022475"/>
    </source>
</evidence>
<evidence type="ECO:0000256" key="2">
    <source>
        <dbReference type="ARBA" id="ARBA00022516"/>
    </source>
</evidence>
<comment type="similarity">
    <text evidence="10">Belongs to the LpxH family.</text>
</comment>
<proteinExistence type="inferred from homology"/>
<keyword evidence="6 10" id="KW-0378">Hydrolase</keyword>
<name>A0A3N4UYN2_9BURK</name>
<evidence type="ECO:0000256" key="7">
    <source>
        <dbReference type="ARBA" id="ARBA00023098"/>
    </source>
</evidence>
<evidence type="ECO:0000313" key="13">
    <source>
        <dbReference type="Proteomes" id="UP000272193"/>
    </source>
</evidence>